<accession>A0A6S6VHZ3</accession>
<evidence type="ECO:0000256" key="1">
    <source>
        <dbReference type="SAM" id="MobiDB-lite"/>
    </source>
</evidence>
<evidence type="ECO:0000313" key="3">
    <source>
        <dbReference type="Proteomes" id="UP000472372"/>
    </source>
</evidence>
<dbReference type="Proteomes" id="UP000472372">
    <property type="component" value="Chromosome 1"/>
</dbReference>
<organism evidence="2 3">
    <name type="scientific">Pyrenophora teres f. teres</name>
    <dbReference type="NCBI Taxonomy" id="97479"/>
    <lineage>
        <taxon>Eukaryota</taxon>
        <taxon>Fungi</taxon>
        <taxon>Dikarya</taxon>
        <taxon>Ascomycota</taxon>
        <taxon>Pezizomycotina</taxon>
        <taxon>Dothideomycetes</taxon>
        <taxon>Pleosporomycetidae</taxon>
        <taxon>Pleosporales</taxon>
        <taxon>Pleosporineae</taxon>
        <taxon>Pleosporaceae</taxon>
        <taxon>Pyrenophora</taxon>
    </lineage>
</organism>
<feature type="region of interest" description="Disordered" evidence="1">
    <location>
        <begin position="79"/>
        <end position="118"/>
    </location>
</feature>
<feature type="region of interest" description="Disordered" evidence="1">
    <location>
        <begin position="441"/>
        <end position="491"/>
    </location>
</feature>
<gene>
    <name evidence="2" type="ORF">PTTW11_01371</name>
</gene>
<feature type="compositionally biased region" description="Low complexity" evidence="1">
    <location>
        <begin position="441"/>
        <end position="452"/>
    </location>
</feature>
<dbReference type="EMBL" id="HG992977">
    <property type="protein sequence ID" value="CAE7002321.1"/>
    <property type="molecule type" value="Genomic_DNA"/>
</dbReference>
<evidence type="ECO:0000313" key="2">
    <source>
        <dbReference type="EMBL" id="CAE7002321.1"/>
    </source>
</evidence>
<sequence length="491" mass="53953">MMKKDGSSRSYNLHLLVYIHISKDVFVLFYWSAMEHAAEDYYDMPIELLPSANFAGRPMSDISMLDGLWTMIVSSSSEEDGVDEEELQIPSRPSQTQESPKTHKVTIVPPIGDNVDMDRPRLRKKAQTAPPGGFDTTTTIAAPPKPRRAISTRLGYSNTVKRRQPKPYSEIKGSLTARSIEIDMKLGPQKPLPALPAYDEEAISPRTTRPPGSFSSKARVQETLKRKQLGTLDTALADYDFRRVPTSPGSMLATPRELYAIPEQVVTSNSLDSPHAARVWRNSARSLSPRTGSMCAESTRSNVRVADTLKQKHNTREVDAAGQGRIYLPGTITLAQHPAKLRRDSVATLDPFAFDAKLESPGRRMSELVGLDGIAMFFDEFGVVAEVTEMTLDKYWLREGCGPTDDIVEDVAADARNSIVSNIEQTGPKGQKVACSDRGSKFSFSSASSAASVPPPEKRKRSRLRDLLSPGLPGSAFLKAPASWGQQTENA</sequence>
<reference evidence="2" key="1">
    <citation type="submission" date="2021-02" db="EMBL/GenBank/DDBJ databases">
        <authorList>
            <person name="Syme A R."/>
            <person name="Syme A R."/>
            <person name="Moolhuijzen P."/>
        </authorList>
    </citation>
    <scope>NUCLEOTIDE SEQUENCE</scope>
    <source>
        <strain evidence="2">W1-1</strain>
    </source>
</reference>
<proteinExistence type="predicted"/>
<dbReference type="AlphaFoldDB" id="A0A6S6VHZ3"/>
<protein>
    <submittedName>
        <fullName evidence="2">Uncharacterized protein</fullName>
    </submittedName>
</protein>
<name>A0A6S6VHZ3_9PLEO</name>